<dbReference type="Gene3D" id="3.40.50.150">
    <property type="entry name" value="Vaccinia Virus protein VP39"/>
    <property type="match status" value="1"/>
</dbReference>
<evidence type="ECO:0000256" key="2">
    <source>
        <dbReference type="ARBA" id="ARBA00022679"/>
    </source>
</evidence>
<evidence type="ECO:0000256" key="5">
    <source>
        <dbReference type="PROSITE-ProRule" id="PRU01023"/>
    </source>
</evidence>
<name>A0A4V3UZ56_9RHOB</name>
<keyword evidence="8" id="KW-1185">Reference proteome</keyword>
<dbReference type="InterPro" id="IPR001678">
    <property type="entry name" value="MeTrfase_RsmB-F_NOP2_dom"/>
</dbReference>
<dbReference type="GO" id="GO:0001510">
    <property type="term" value="P:RNA methylation"/>
    <property type="evidence" value="ECO:0007669"/>
    <property type="project" value="InterPro"/>
</dbReference>
<evidence type="ECO:0000313" key="7">
    <source>
        <dbReference type="EMBL" id="THD74952.1"/>
    </source>
</evidence>
<feature type="binding site" evidence="5">
    <location>
        <position position="288"/>
    </location>
    <ligand>
        <name>S-adenosyl-L-methionine</name>
        <dbReference type="ChEBI" id="CHEBI:59789"/>
    </ligand>
</feature>
<feature type="binding site" evidence="5">
    <location>
        <position position="248"/>
    </location>
    <ligand>
        <name>S-adenosyl-L-methionine</name>
        <dbReference type="ChEBI" id="CHEBI:59789"/>
    </ligand>
</feature>
<reference evidence="7 8" key="1">
    <citation type="submission" date="2019-04" db="EMBL/GenBank/DDBJ databases">
        <title>Draft genome sequence of Youngimonas vesicularis.</title>
        <authorList>
            <person name="Hameed A."/>
        </authorList>
    </citation>
    <scope>NUCLEOTIDE SEQUENCE [LARGE SCALE GENOMIC DNA]</scope>
    <source>
        <strain evidence="7 8">CC-AMW-E</strain>
    </source>
</reference>
<feature type="active site" description="Nucleophile" evidence="5">
    <location>
        <position position="341"/>
    </location>
</feature>
<gene>
    <name evidence="7" type="ORF">E7681_08330</name>
</gene>
<dbReference type="InterPro" id="IPR023267">
    <property type="entry name" value="RCMT"/>
</dbReference>
<comment type="caution">
    <text evidence="7">The sequence shown here is derived from an EMBL/GenBank/DDBJ whole genome shotgun (WGS) entry which is preliminary data.</text>
</comment>
<dbReference type="PROSITE" id="PS51686">
    <property type="entry name" value="SAM_MT_RSMB_NOP"/>
    <property type="match status" value="1"/>
</dbReference>
<dbReference type="InterPro" id="IPR049560">
    <property type="entry name" value="MeTrfase_RsmB-F_NOP2_cat"/>
</dbReference>
<dbReference type="AlphaFoldDB" id="A0A4V3UZ56"/>
<dbReference type="OrthoDB" id="9810297at2"/>
<accession>A0A4V3UZ56</accession>
<comment type="caution">
    <text evidence="5">Lacks conserved residue(s) required for the propagation of feature annotation.</text>
</comment>
<keyword evidence="1 5" id="KW-0489">Methyltransferase</keyword>
<dbReference type="Pfam" id="PF22458">
    <property type="entry name" value="RsmF-B_ferredox"/>
    <property type="match status" value="1"/>
</dbReference>
<dbReference type="PANTHER" id="PTHR22807:SF53">
    <property type="entry name" value="RIBOSOMAL RNA SMALL SUBUNIT METHYLTRANSFERASE B-RELATED"/>
    <property type="match status" value="1"/>
</dbReference>
<dbReference type="PANTHER" id="PTHR22807">
    <property type="entry name" value="NOP2 YEAST -RELATED NOL1/NOP2/FMU SUN DOMAIN-CONTAINING"/>
    <property type="match status" value="1"/>
</dbReference>
<keyword evidence="3 5" id="KW-0949">S-adenosyl-L-methionine</keyword>
<feature type="domain" description="SAM-dependent MTase RsmB/NOP-type" evidence="6">
    <location>
        <begin position="135"/>
        <end position="389"/>
    </location>
</feature>
<keyword evidence="4 5" id="KW-0694">RNA-binding</keyword>
<evidence type="ECO:0000256" key="4">
    <source>
        <dbReference type="ARBA" id="ARBA00022884"/>
    </source>
</evidence>
<evidence type="ECO:0000259" key="6">
    <source>
        <dbReference type="PROSITE" id="PS51686"/>
    </source>
</evidence>
<proteinExistence type="inferred from homology"/>
<dbReference type="CDD" id="cd02440">
    <property type="entry name" value="AdoMet_MTases"/>
    <property type="match status" value="1"/>
</dbReference>
<evidence type="ECO:0000313" key="8">
    <source>
        <dbReference type="Proteomes" id="UP000306113"/>
    </source>
</evidence>
<dbReference type="RefSeq" id="WP_136338808.1">
    <property type="nucleotide sequence ID" value="NZ_SSMD01000003.1"/>
</dbReference>
<evidence type="ECO:0000256" key="3">
    <source>
        <dbReference type="ARBA" id="ARBA00022691"/>
    </source>
</evidence>
<dbReference type="GO" id="GO:0008173">
    <property type="term" value="F:RNA methyltransferase activity"/>
    <property type="evidence" value="ECO:0007669"/>
    <property type="project" value="InterPro"/>
</dbReference>
<dbReference type="Gene3D" id="3.30.70.1170">
    <property type="entry name" value="Sun protein, domain 3"/>
    <property type="match status" value="1"/>
</dbReference>
<keyword evidence="2 5" id="KW-0808">Transferase</keyword>
<dbReference type="PRINTS" id="PR02008">
    <property type="entry name" value="RCMTFAMILY"/>
</dbReference>
<dbReference type="InterPro" id="IPR029063">
    <property type="entry name" value="SAM-dependent_MTases_sf"/>
</dbReference>
<comment type="similarity">
    <text evidence="5">Belongs to the class I-like SAM-binding methyltransferase superfamily. RsmB/NOP family.</text>
</comment>
<dbReference type="Proteomes" id="UP000306113">
    <property type="component" value="Unassembled WGS sequence"/>
</dbReference>
<evidence type="ECO:0000256" key="1">
    <source>
        <dbReference type="ARBA" id="ARBA00022603"/>
    </source>
</evidence>
<protein>
    <submittedName>
        <fullName evidence="7">RsmB/NOP family class I SAM-dependent RNA methyltransferase</fullName>
    </submittedName>
</protein>
<dbReference type="GO" id="GO:0003723">
    <property type="term" value="F:RNA binding"/>
    <property type="evidence" value="ECO:0007669"/>
    <property type="project" value="UniProtKB-UniRule"/>
</dbReference>
<dbReference type="SUPFAM" id="SSF53335">
    <property type="entry name" value="S-adenosyl-L-methionine-dependent methyltransferases"/>
    <property type="match status" value="1"/>
</dbReference>
<organism evidence="7 8">
    <name type="scientific">Thalassobius vesicularis</name>
    <dbReference type="NCBI Taxonomy" id="1294297"/>
    <lineage>
        <taxon>Bacteria</taxon>
        <taxon>Pseudomonadati</taxon>
        <taxon>Pseudomonadota</taxon>
        <taxon>Alphaproteobacteria</taxon>
        <taxon>Rhodobacterales</taxon>
        <taxon>Roseobacteraceae</taxon>
        <taxon>Thalassovita</taxon>
    </lineage>
</organism>
<dbReference type="EMBL" id="SSMD01000003">
    <property type="protein sequence ID" value="THD74952.1"/>
    <property type="molecule type" value="Genomic_DNA"/>
</dbReference>
<sequence length="389" mass="41505">MTPEARIATAAEILDEVLAGEPAEKALTGWARRSRFAGSKDRAAIRDHVFDALRCKRSFAAIGGAMTGRGLMIGLLRAEGRNPDEVFTGQGHAPAALSEDERAAGHAPSEAEAADLPDWMLPDFTVSLGEGWQQVADTLRTRAPVMLRVNARKTTREDVLPLLAADGVIAQPVEVSPTALVVVEGARRIGGAAAYLNGLVELQDGASQAVVDRLPLAEGQRVLDYCAGGGGKTLAMAGRVRADFYAHDANPRRLKDLPDRAERAGVPVKLLETGMLSARGPFDLVLCDAPCSGSGAWRRSPEGKWALTDASLTQLNRVQDEILDNAQSLVSAGGVLAYATCSVFQRENQDRVAAFISRLPDWRVLWQKSWTPGPEGDGFFAACLTRAAG</sequence>
<dbReference type="Pfam" id="PF01189">
    <property type="entry name" value="Methyltr_RsmB-F"/>
    <property type="match status" value="1"/>
</dbReference>
<dbReference type="InterPro" id="IPR054728">
    <property type="entry name" value="RsmB-like_ferredoxin"/>
</dbReference>